<reference evidence="3" key="1">
    <citation type="journal article" date="2019" name="Int. J. Syst. Evol. Microbiol.">
        <title>The Global Catalogue of Microorganisms (GCM) 10K type strain sequencing project: providing services to taxonomists for standard genome sequencing and annotation.</title>
        <authorList>
            <consortium name="The Broad Institute Genomics Platform"/>
            <consortium name="The Broad Institute Genome Sequencing Center for Infectious Disease"/>
            <person name="Wu L."/>
            <person name="Ma J."/>
        </authorList>
    </citation>
    <scope>NUCLEOTIDE SEQUENCE [LARGE SCALE GENOMIC DNA]</scope>
    <source>
        <strain evidence="3">JCM 17441</strain>
    </source>
</reference>
<gene>
    <name evidence="2" type="ORF">GCM10022255_000870</name>
</gene>
<keyword evidence="1" id="KW-0812">Transmembrane</keyword>
<keyword evidence="1" id="KW-1133">Transmembrane helix</keyword>
<name>A0ABP8CTG9_9ACTN</name>
<proteinExistence type="predicted"/>
<feature type="transmembrane region" description="Helical" evidence="1">
    <location>
        <begin position="12"/>
        <end position="45"/>
    </location>
</feature>
<keyword evidence="1" id="KW-0472">Membrane</keyword>
<feature type="transmembrane region" description="Helical" evidence="1">
    <location>
        <begin position="98"/>
        <end position="116"/>
    </location>
</feature>
<dbReference type="Proteomes" id="UP001500620">
    <property type="component" value="Unassembled WGS sequence"/>
</dbReference>
<protein>
    <submittedName>
        <fullName evidence="2">Uncharacterized protein</fullName>
    </submittedName>
</protein>
<evidence type="ECO:0000313" key="2">
    <source>
        <dbReference type="EMBL" id="GAA4243125.1"/>
    </source>
</evidence>
<keyword evidence="3" id="KW-1185">Reference proteome</keyword>
<feature type="transmembrane region" description="Helical" evidence="1">
    <location>
        <begin position="57"/>
        <end position="78"/>
    </location>
</feature>
<sequence length="119" mass="12903">MFGLLMQEMGMIVPVAMLVGSTSVALGWLVHLAISAFIGTTYAILFARWATTPVMSAVIATSYGAVWWVLGTLLLMPAKLGMHMFMLNATAWQSLTGHLMYGLLLGGVYALLAPRLQRQ</sequence>
<evidence type="ECO:0000313" key="3">
    <source>
        <dbReference type="Proteomes" id="UP001500620"/>
    </source>
</evidence>
<comment type="caution">
    <text evidence="2">The sequence shown here is derived from an EMBL/GenBank/DDBJ whole genome shotgun (WGS) entry which is preliminary data.</text>
</comment>
<dbReference type="EMBL" id="BAABAT010000001">
    <property type="protein sequence ID" value="GAA4243125.1"/>
    <property type="molecule type" value="Genomic_DNA"/>
</dbReference>
<evidence type="ECO:0000256" key="1">
    <source>
        <dbReference type="SAM" id="Phobius"/>
    </source>
</evidence>
<organism evidence="2 3">
    <name type="scientific">Dactylosporangium darangshiense</name>
    <dbReference type="NCBI Taxonomy" id="579108"/>
    <lineage>
        <taxon>Bacteria</taxon>
        <taxon>Bacillati</taxon>
        <taxon>Actinomycetota</taxon>
        <taxon>Actinomycetes</taxon>
        <taxon>Micromonosporales</taxon>
        <taxon>Micromonosporaceae</taxon>
        <taxon>Dactylosporangium</taxon>
    </lineage>
</organism>
<accession>A0ABP8CTG9</accession>